<dbReference type="AlphaFoldDB" id="A0A814FYY9"/>
<dbReference type="InterPro" id="IPR050951">
    <property type="entry name" value="Retrovirus_Pol_polyprotein"/>
</dbReference>
<dbReference type="EMBL" id="CAJNOC010003577">
    <property type="protein sequence ID" value="CAF0989144.1"/>
    <property type="molecule type" value="Genomic_DNA"/>
</dbReference>
<dbReference type="InterPro" id="IPR043502">
    <property type="entry name" value="DNA/RNA_pol_sf"/>
</dbReference>
<evidence type="ECO:0000313" key="10">
    <source>
        <dbReference type="Proteomes" id="UP000663879"/>
    </source>
</evidence>
<evidence type="ECO:0000256" key="4">
    <source>
        <dbReference type="ARBA" id="ARBA00022722"/>
    </source>
</evidence>
<dbReference type="PROSITE" id="PS50878">
    <property type="entry name" value="RT_POL"/>
    <property type="match status" value="1"/>
</dbReference>
<gene>
    <name evidence="9" type="ORF">OXX778_LOCUS15818</name>
</gene>
<evidence type="ECO:0000256" key="6">
    <source>
        <dbReference type="ARBA" id="ARBA00022801"/>
    </source>
</evidence>
<dbReference type="FunFam" id="3.10.10.10:FF:000007">
    <property type="entry name" value="Retrovirus-related Pol polyprotein from transposon 17.6-like Protein"/>
    <property type="match status" value="1"/>
</dbReference>
<dbReference type="PANTHER" id="PTHR37984">
    <property type="entry name" value="PROTEIN CBG26694"/>
    <property type="match status" value="1"/>
</dbReference>
<dbReference type="OrthoDB" id="420169at2759"/>
<keyword evidence="6" id="KW-0378">Hydrolase</keyword>
<accession>A0A814FYY9</accession>
<dbReference type="Gene3D" id="3.30.70.270">
    <property type="match status" value="1"/>
</dbReference>
<feature type="domain" description="Reverse transcriptase" evidence="8">
    <location>
        <begin position="1"/>
        <end position="222"/>
    </location>
</feature>
<reference evidence="9" key="1">
    <citation type="submission" date="2021-02" db="EMBL/GenBank/DDBJ databases">
        <authorList>
            <person name="Nowell W R."/>
        </authorList>
    </citation>
    <scope>NUCLEOTIDE SEQUENCE</scope>
    <source>
        <strain evidence="9">Ploen Becks lab</strain>
    </source>
</reference>
<dbReference type="GO" id="GO:0006508">
    <property type="term" value="P:proteolysis"/>
    <property type="evidence" value="ECO:0007669"/>
    <property type="project" value="UniProtKB-KW"/>
</dbReference>
<keyword evidence="5" id="KW-0255">Endonuclease</keyword>
<dbReference type="GO" id="GO:0003964">
    <property type="term" value="F:RNA-directed DNA polymerase activity"/>
    <property type="evidence" value="ECO:0007669"/>
    <property type="project" value="UniProtKB-KW"/>
</dbReference>
<keyword evidence="2" id="KW-0808">Transferase</keyword>
<proteinExistence type="predicted"/>
<dbReference type="CDD" id="cd01647">
    <property type="entry name" value="RT_LTR"/>
    <property type="match status" value="1"/>
</dbReference>
<dbReference type="InterPro" id="IPR041373">
    <property type="entry name" value="RT_RNaseH"/>
</dbReference>
<evidence type="ECO:0000313" key="9">
    <source>
        <dbReference type="EMBL" id="CAF0989144.1"/>
    </source>
</evidence>
<dbReference type="PANTHER" id="PTHR37984:SF5">
    <property type="entry name" value="PROTEIN NYNRIN-LIKE"/>
    <property type="match status" value="1"/>
</dbReference>
<dbReference type="Proteomes" id="UP000663879">
    <property type="component" value="Unassembled WGS sequence"/>
</dbReference>
<name>A0A814FYY9_9BILA</name>
<keyword evidence="7" id="KW-0695">RNA-directed DNA polymerase</keyword>
<dbReference type="GO" id="GO:0004519">
    <property type="term" value="F:endonuclease activity"/>
    <property type="evidence" value="ECO:0007669"/>
    <property type="project" value="UniProtKB-KW"/>
</dbReference>
<evidence type="ECO:0000256" key="2">
    <source>
        <dbReference type="ARBA" id="ARBA00022679"/>
    </source>
</evidence>
<keyword evidence="4" id="KW-0540">Nuclease</keyword>
<keyword evidence="1" id="KW-0645">Protease</keyword>
<dbReference type="Pfam" id="PF17917">
    <property type="entry name" value="RT_RNaseH"/>
    <property type="match status" value="1"/>
</dbReference>
<evidence type="ECO:0000256" key="5">
    <source>
        <dbReference type="ARBA" id="ARBA00022759"/>
    </source>
</evidence>
<dbReference type="GO" id="GO:0008233">
    <property type="term" value="F:peptidase activity"/>
    <property type="evidence" value="ECO:0007669"/>
    <property type="project" value="UniProtKB-KW"/>
</dbReference>
<dbReference type="InterPro" id="IPR000477">
    <property type="entry name" value="RT_dom"/>
</dbReference>
<dbReference type="InterPro" id="IPR043128">
    <property type="entry name" value="Rev_trsase/Diguanyl_cyclase"/>
</dbReference>
<keyword evidence="3" id="KW-0548">Nucleotidyltransferase</keyword>
<dbReference type="Pfam" id="PF00078">
    <property type="entry name" value="RVT_1"/>
    <property type="match status" value="1"/>
</dbReference>
<evidence type="ECO:0000256" key="3">
    <source>
        <dbReference type="ARBA" id="ARBA00022695"/>
    </source>
</evidence>
<dbReference type="Gene3D" id="3.10.10.10">
    <property type="entry name" value="HIV Type 1 Reverse Transcriptase, subunit A, domain 1"/>
    <property type="match status" value="1"/>
</dbReference>
<sequence>MSPWSSPIIVVPKKDGSYRICIDYRKLNQVTNSEKWPLPNILDILNRLKNSLWFSVKDLKSGYWQILMDEKSKEKTAFTTPDGHFEFHRLPFGLKNGPSDFCRIMQMILGDLEFAEVYIDDITIHSIDFISHCKHIKRTELHGAKVIAFVDHAALVYLKSIKNLTGRLARWIIFLQEFDFDIIYKKGSTLGNADALSRPVIDYLVTVEYTEEDEIVISSVNIKEVNQDVWEDANLLH</sequence>
<comment type="caution">
    <text evidence="9">The sequence shown here is derived from an EMBL/GenBank/DDBJ whole genome shotgun (WGS) entry which is preliminary data.</text>
</comment>
<dbReference type="SUPFAM" id="SSF56672">
    <property type="entry name" value="DNA/RNA polymerases"/>
    <property type="match status" value="1"/>
</dbReference>
<evidence type="ECO:0000259" key="8">
    <source>
        <dbReference type="PROSITE" id="PS50878"/>
    </source>
</evidence>
<keyword evidence="10" id="KW-1185">Reference proteome</keyword>
<evidence type="ECO:0000256" key="1">
    <source>
        <dbReference type="ARBA" id="ARBA00022670"/>
    </source>
</evidence>
<evidence type="ECO:0000256" key="7">
    <source>
        <dbReference type="ARBA" id="ARBA00022918"/>
    </source>
</evidence>
<organism evidence="9 10">
    <name type="scientific">Brachionus calyciflorus</name>
    <dbReference type="NCBI Taxonomy" id="104777"/>
    <lineage>
        <taxon>Eukaryota</taxon>
        <taxon>Metazoa</taxon>
        <taxon>Spiralia</taxon>
        <taxon>Gnathifera</taxon>
        <taxon>Rotifera</taxon>
        <taxon>Eurotatoria</taxon>
        <taxon>Monogononta</taxon>
        <taxon>Pseudotrocha</taxon>
        <taxon>Ploima</taxon>
        <taxon>Brachionidae</taxon>
        <taxon>Brachionus</taxon>
    </lineage>
</organism>
<protein>
    <recommendedName>
        <fullName evidence="8">Reverse transcriptase domain-containing protein</fullName>
    </recommendedName>
</protein>